<feature type="region of interest" description="Disordered" evidence="1">
    <location>
        <begin position="1"/>
        <end position="23"/>
    </location>
</feature>
<accession>A0A2V0QI34</accession>
<evidence type="ECO:0000256" key="1">
    <source>
        <dbReference type="SAM" id="MobiDB-lite"/>
    </source>
</evidence>
<dbReference type="EMBL" id="BGJZ01000309">
    <property type="protein sequence ID" value="GBH12467.1"/>
    <property type="molecule type" value="Genomic_DNA"/>
</dbReference>
<comment type="caution">
    <text evidence="2">The sequence shown here is derived from an EMBL/GenBank/DDBJ whole genome shotgun (WGS) entry which is preliminary data.</text>
</comment>
<protein>
    <submittedName>
        <fullName evidence="2">Uncharacterized protein</fullName>
    </submittedName>
</protein>
<dbReference type="Proteomes" id="UP000247480">
    <property type="component" value="Unassembled WGS sequence"/>
</dbReference>
<name>A0A2V0QI34_PSESF</name>
<gene>
    <name evidence="2" type="ORF">KPSA1_05935</name>
</gene>
<proteinExistence type="predicted"/>
<evidence type="ECO:0000313" key="3">
    <source>
        <dbReference type="Proteomes" id="UP000247480"/>
    </source>
</evidence>
<evidence type="ECO:0000313" key="2">
    <source>
        <dbReference type="EMBL" id="GBH12467.1"/>
    </source>
</evidence>
<organism evidence="2 3">
    <name type="scientific">Pseudomonas syringae pv. actinidiae</name>
    <dbReference type="NCBI Taxonomy" id="103796"/>
    <lineage>
        <taxon>Bacteria</taxon>
        <taxon>Pseudomonadati</taxon>
        <taxon>Pseudomonadota</taxon>
        <taxon>Gammaproteobacteria</taxon>
        <taxon>Pseudomonadales</taxon>
        <taxon>Pseudomonadaceae</taxon>
        <taxon>Pseudomonas</taxon>
        <taxon>Pseudomonas syringae</taxon>
    </lineage>
</organism>
<dbReference type="AlphaFoldDB" id="A0A2V0QI34"/>
<sequence length="161" mass="16996">MPPPPPPPPPTFGELMPPPPPPPAAELAVTVTLRSVRLPALLIPPPSASEAAMVAPLLAPAVLATPRVMITPSSVAVTPELTRMTLVRFCPSSVTSATPSLFRSPSMVMFLLTTSWLCSATVMPVEKVTISPFWALVSASRKLPVPVLLVEVTVKVASPHW</sequence>
<reference evidence="2 3" key="1">
    <citation type="submission" date="2018-04" db="EMBL/GenBank/DDBJ databases">
        <title>Draft genome sequence of Pseudomonas syringae pv. actinidiae biovar 1 strains isolated from kiwifruit in Kagawa prefecture.</title>
        <authorList>
            <person name="Tabuchi M."/>
            <person name="Saito M."/>
            <person name="Fujiwara S."/>
            <person name="Sasa N."/>
            <person name="Akimitsu K."/>
            <person name="Gomi K."/>
            <person name="Konishi-Sugita S."/>
            <person name="Hamano K."/>
            <person name="Kataoka I."/>
        </authorList>
    </citation>
    <scope>NUCLEOTIDE SEQUENCE [LARGE SCALE GENOMIC DNA]</scope>
    <source>
        <strain evidence="2 3">MAFF212206</strain>
    </source>
</reference>